<gene>
    <name evidence="2" type="ORF">ENP73_00740</name>
</gene>
<dbReference type="InterPro" id="IPR041657">
    <property type="entry name" value="HTH_17"/>
</dbReference>
<evidence type="ECO:0000313" key="2">
    <source>
        <dbReference type="EMBL" id="HEH81555.1"/>
    </source>
</evidence>
<dbReference type="InterPro" id="IPR038148">
    <property type="entry name" value="Tn1545/Tn916_Xis"/>
</dbReference>
<name>A0A7C2C0U4_9DEIN</name>
<dbReference type="GO" id="GO:0003677">
    <property type="term" value="F:DNA binding"/>
    <property type="evidence" value="ECO:0007669"/>
    <property type="project" value="UniProtKB-KW"/>
</dbReference>
<feature type="domain" description="Helix-turn-helix" evidence="1">
    <location>
        <begin position="4"/>
        <end position="57"/>
    </location>
</feature>
<proteinExistence type="predicted"/>
<dbReference type="EMBL" id="DSKL01000030">
    <property type="protein sequence ID" value="HEH81555.1"/>
    <property type="molecule type" value="Genomic_DNA"/>
</dbReference>
<comment type="caution">
    <text evidence="2">The sequence shown here is derived from an EMBL/GenBank/DDBJ whole genome shotgun (WGS) entry which is preliminary data.</text>
</comment>
<keyword evidence="2" id="KW-0238">DNA-binding</keyword>
<sequence length="74" mass="8604">MLKLMTVEEAAEYLGIPTKHIYAAARKKPGHPAHLRHVRLGKRLYFRAERLDEWTERVASEPPASVVRLERRAE</sequence>
<reference evidence="2" key="1">
    <citation type="journal article" date="2020" name="mSystems">
        <title>Genome- and Community-Level Interaction Insights into Carbon Utilization and Element Cycling Functions of Hydrothermarchaeota in Hydrothermal Sediment.</title>
        <authorList>
            <person name="Zhou Z."/>
            <person name="Liu Y."/>
            <person name="Xu W."/>
            <person name="Pan J."/>
            <person name="Luo Z.H."/>
            <person name="Li M."/>
        </authorList>
    </citation>
    <scope>NUCLEOTIDE SEQUENCE [LARGE SCALE GENOMIC DNA]</scope>
    <source>
        <strain evidence="2">SpSt-246</strain>
    </source>
</reference>
<dbReference type="NCBIfam" id="TIGR01764">
    <property type="entry name" value="excise"/>
    <property type="match status" value="1"/>
</dbReference>
<dbReference type="InterPro" id="IPR010093">
    <property type="entry name" value="SinI_DNA-bd"/>
</dbReference>
<dbReference type="Gene3D" id="3.90.105.50">
    <property type="match status" value="1"/>
</dbReference>
<accession>A0A7C2C0U4</accession>
<dbReference type="AlphaFoldDB" id="A0A7C2C0U4"/>
<evidence type="ECO:0000259" key="1">
    <source>
        <dbReference type="Pfam" id="PF12728"/>
    </source>
</evidence>
<organism evidence="2">
    <name type="scientific">Thermus islandicus</name>
    <dbReference type="NCBI Taxonomy" id="540988"/>
    <lineage>
        <taxon>Bacteria</taxon>
        <taxon>Thermotogati</taxon>
        <taxon>Deinococcota</taxon>
        <taxon>Deinococci</taxon>
        <taxon>Thermales</taxon>
        <taxon>Thermaceae</taxon>
        <taxon>Thermus</taxon>
    </lineage>
</organism>
<dbReference type="Pfam" id="PF12728">
    <property type="entry name" value="HTH_17"/>
    <property type="match status" value="1"/>
</dbReference>
<protein>
    <submittedName>
        <fullName evidence="2">DNA-binding protein</fullName>
    </submittedName>
</protein>